<dbReference type="SFLD" id="SFLDG01091">
    <property type="entry name" value="uncharacterized_CHP01210-like"/>
    <property type="match status" value="1"/>
</dbReference>
<evidence type="ECO:0000256" key="1">
    <source>
        <dbReference type="ARBA" id="ARBA00001966"/>
    </source>
</evidence>
<evidence type="ECO:0000313" key="8">
    <source>
        <dbReference type="EMBL" id="HEN41111.1"/>
    </source>
</evidence>
<proteinExistence type="predicted"/>
<sequence>MSGRRYTPFSDELRRVFGCRVQRISVDAGFSCPNRDGTAGTGGCIFCGGKGSGSFGIRPELSVTRQLLHGREFLARRYGAAKFLAYFQPYSNTYAPVEQLRTLYDEALAVPDVVGLIIGTRPDCLPPDVLDLLAGYARSTYFWLELGLQSPLDRTLVLLKRGHDFAAFADAVVRSREQGIRVCAHVILGLPGESREEMLFTAGILNDLGVEGVKIHQLHVMKGTPLEEMHRRGEVRCLERDAYVGLVCDFLERLDPSIVIHRLVGDAPADHLVAPLWSLRKGEVLDAVDAELARRGTRQGSALWSRERD</sequence>
<dbReference type="PROSITE" id="PS51918">
    <property type="entry name" value="RADICAL_SAM"/>
    <property type="match status" value="1"/>
</dbReference>
<dbReference type="Gene3D" id="3.80.30.20">
    <property type="entry name" value="tm_1862 like domain"/>
    <property type="match status" value="1"/>
</dbReference>
<evidence type="ECO:0000256" key="6">
    <source>
        <dbReference type="ARBA" id="ARBA00023014"/>
    </source>
</evidence>
<dbReference type="InterPro" id="IPR023404">
    <property type="entry name" value="rSAM_horseshoe"/>
</dbReference>
<dbReference type="InterPro" id="IPR058240">
    <property type="entry name" value="rSAM_sf"/>
</dbReference>
<protein>
    <submittedName>
        <fullName evidence="8">TIGR01212 family radical SAM protein</fullName>
    </submittedName>
</protein>
<evidence type="ECO:0000256" key="3">
    <source>
        <dbReference type="ARBA" id="ARBA00022691"/>
    </source>
</evidence>
<dbReference type="SFLD" id="SFLDS00029">
    <property type="entry name" value="Radical_SAM"/>
    <property type="match status" value="1"/>
</dbReference>
<dbReference type="InterPro" id="IPR032432">
    <property type="entry name" value="Radical_SAM_C"/>
</dbReference>
<dbReference type="InterPro" id="IPR005911">
    <property type="entry name" value="YhcC-like"/>
</dbReference>
<evidence type="ECO:0000256" key="5">
    <source>
        <dbReference type="ARBA" id="ARBA00023004"/>
    </source>
</evidence>
<dbReference type="InterPro" id="IPR006638">
    <property type="entry name" value="Elp3/MiaA/NifB-like_rSAM"/>
</dbReference>
<name>A0A831XL42_GEOME</name>
<dbReference type="CDD" id="cd01335">
    <property type="entry name" value="Radical_SAM"/>
    <property type="match status" value="1"/>
</dbReference>
<reference evidence="8" key="1">
    <citation type="journal article" date="2020" name="mSystems">
        <title>Genome- and Community-Level Interaction Insights into Carbon Utilization and Element Cycling Functions of Hydrothermarchaeota in Hydrothermal Sediment.</title>
        <authorList>
            <person name="Zhou Z."/>
            <person name="Liu Y."/>
            <person name="Xu W."/>
            <person name="Pan J."/>
            <person name="Luo Z.H."/>
            <person name="Li M."/>
        </authorList>
    </citation>
    <scope>NUCLEOTIDE SEQUENCE [LARGE SCALE GENOMIC DNA]</scope>
    <source>
        <strain evidence="8">SpSt-349</strain>
    </source>
</reference>
<comment type="cofactor">
    <cofactor evidence="1">
        <name>[4Fe-4S] cluster</name>
        <dbReference type="ChEBI" id="CHEBI:49883"/>
    </cofactor>
</comment>
<dbReference type="SUPFAM" id="SSF102114">
    <property type="entry name" value="Radical SAM enzymes"/>
    <property type="match status" value="1"/>
</dbReference>
<evidence type="ECO:0000256" key="2">
    <source>
        <dbReference type="ARBA" id="ARBA00022485"/>
    </source>
</evidence>
<dbReference type="InterPro" id="IPR039661">
    <property type="entry name" value="ELP3"/>
</dbReference>
<dbReference type="GO" id="GO:0003824">
    <property type="term" value="F:catalytic activity"/>
    <property type="evidence" value="ECO:0007669"/>
    <property type="project" value="InterPro"/>
</dbReference>
<dbReference type="EMBL" id="DSOV01000007">
    <property type="protein sequence ID" value="HEN41111.1"/>
    <property type="molecule type" value="Genomic_DNA"/>
</dbReference>
<dbReference type="Pfam" id="PF04055">
    <property type="entry name" value="Radical_SAM"/>
    <property type="match status" value="1"/>
</dbReference>
<keyword evidence="4" id="KW-0479">Metal-binding</keyword>
<evidence type="ECO:0000259" key="7">
    <source>
        <dbReference type="PROSITE" id="PS51918"/>
    </source>
</evidence>
<keyword evidence="2" id="KW-0004">4Fe-4S</keyword>
<keyword evidence="5" id="KW-0408">Iron</keyword>
<dbReference type="GO" id="GO:0046872">
    <property type="term" value="F:metal ion binding"/>
    <property type="evidence" value="ECO:0007669"/>
    <property type="project" value="UniProtKB-KW"/>
</dbReference>
<keyword evidence="3" id="KW-0949">S-adenosyl-L-methionine</keyword>
<dbReference type="PANTHER" id="PTHR11135:SF1">
    <property type="entry name" value="PROTEIN YHCC"/>
    <property type="match status" value="1"/>
</dbReference>
<dbReference type="NCBIfam" id="TIGR01212">
    <property type="entry name" value="TIGR01212 family radical SAM protein"/>
    <property type="match status" value="1"/>
</dbReference>
<dbReference type="PANTHER" id="PTHR11135">
    <property type="entry name" value="HISTONE ACETYLTRANSFERASE-RELATED"/>
    <property type="match status" value="1"/>
</dbReference>
<dbReference type="InterPro" id="IPR007197">
    <property type="entry name" value="rSAM"/>
</dbReference>
<dbReference type="SFLD" id="SFLDG01086">
    <property type="entry name" value="elongater_protein-like"/>
    <property type="match status" value="1"/>
</dbReference>
<organism evidence="8">
    <name type="scientific">Geobacter metallireducens</name>
    <dbReference type="NCBI Taxonomy" id="28232"/>
    <lineage>
        <taxon>Bacteria</taxon>
        <taxon>Pseudomonadati</taxon>
        <taxon>Thermodesulfobacteriota</taxon>
        <taxon>Desulfuromonadia</taxon>
        <taxon>Geobacterales</taxon>
        <taxon>Geobacteraceae</taxon>
        <taxon>Geobacter</taxon>
    </lineage>
</organism>
<dbReference type="SMART" id="SM00729">
    <property type="entry name" value="Elp3"/>
    <property type="match status" value="1"/>
</dbReference>
<feature type="domain" description="Radical SAM core" evidence="7">
    <location>
        <begin position="14"/>
        <end position="257"/>
    </location>
</feature>
<dbReference type="Pfam" id="PF16199">
    <property type="entry name" value="Radical_SAM_C"/>
    <property type="match status" value="1"/>
</dbReference>
<accession>A0A831XL42</accession>
<keyword evidence="6" id="KW-0411">Iron-sulfur</keyword>
<comment type="caution">
    <text evidence="8">The sequence shown here is derived from an EMBL/GenBank/DDBJ whole genome shotgun (WGS) entry which is preliminary data.</text>
</comment>
<dbReference type="GO" id="GO:0051539">
    <property type="term" value="F:4 iron, 4 sulfur cluster binding"/>
    <property type="evidence" value="ECO:0007669"/>
    <property type="project" value="UniProtKB-KW"/>
</dbReference>
<evidence type="ECO:0000256" key="4">
    <source>
        <dbReference type="ARBA" id="ARBA00022723"/>
    </source>
</evidence>
<dbReference type="AlphaFoldDB" id="A0A831XL42"/>
<gene>
    <name evidence="8" type="ORF">ENQ87_01860</name>
</gene>